<organism evidence="1 2">
    <name type="scientific">Vicia faba</name>
    <name type="common">Broad bean</name>
    <name type="synonym">Faba vulgaris</name>
    <dbReference type="NCBI Taxonomy" id="3906"/>
    <lineage>
        <taxon>Eukaryota</taxon>
        <taxon>Viridiplantae</taxon>
        <taxon>Streptophyta</taxon>
        <taxon>Embryophyta</taxon>
        <taxon>Tracheophyta</taxon>
        <taxon>Spermatophyta</taxon>
        <taxon>Magnoliopsida</taxon>
        <taxon>eudicotyledons</taxon>
        <taxon>Gunneridae</taxon>
        <taxon>Pentapetalae</taxon>
        <taxon>rosids</taxon>
        <taxon>fabids</taxon>
        <taxon>Fabales</taxon>
        <taxon>Fabaceae</taxon>
        <taxon>Papilionoideae</taxon>
        <taxon>50 kb inversion clade</taxon>
        <taxon>NPAAA clade</taxon>
        <taxon>Hologalegina</taxon>
        <taxon>IRL clade</taxon>
        <taxon>Fabeae</taxon>
        <taxon>Vicia</taxon>
    </lineage>
</organism>
<dbReference type="SUPFAM" id="SSF52540">
    <property type="entry name" value="P-loop containing nucleoside triphosphate hydrolases"/>
    <property type="match status" value="1"/>
</dbReference>
<dbReference type="GO" id="GO:0098542">
    <property type="term" value="P:defense response to other organism"/>
    <property type="evidence" value="ECO:0007669"/>
    <property type="project" value="TreeGrafter"/>
</dbReference>
<accession>A0AAV0ZDG7</accession>
<protein>
    <recommendedName>
        <fullName evidence="3">NB-ARC domain-containing protein</fullName>
    </recommendedName>
</protein>
<dbReference type="AlphaFoldDB" id="A0AAV0ZDG7"/>
<dbReference type="Gene3D" id="1.10.10.10">
    <property type="entry name" value="Winged helix-like DNA-binding domain superfamily/Winged helix DNA-binding domain"/>
    <property type="match status" value="1"/>
</dbReference>
<dbReference type="InterPro" id="IPR044974">
    <property type="entry name" value="Disease_R_plants"/>
</dbReference>
<evidence type="ECO:0000313" key="1">
    <source>
        <dbReference type="EMBL" id="CAI8596695.1"/>
    </source>
</evidence>
<proteinExistence type="predicted"/>
<reference evidence="1 2" key="1">
    <citation type="submission" date="2023-01" db="EMBL/GenBank/DDBJ databases">
        <authorList>
            <person name="Kreplak J."/>
        </authorList>
    </citation>
    <scope>NUCLEOTIDE SEQUENCE [LARGE SCALE GENOMIC DNA]</scope>
</reference>
<dbReference type="PANTHER" id="PTHR23155">
    <property type="entry name" value="DISEASE RESISTANCE PROTEIN RP"/>
    <property type="match status" value="1"/>
</dbReference>
<dbReference type="PANTHER" id="PTHR23155:SF1052">
    <property type="entry name" value="DISEASE RESISTANCE PROTEIN RPM1"/>
    <property type="match status" value="1"/>
</dbReference>
<dbReference type="InterPro" id="IPR036388">
    <property type="entry name" value="WH-like_DNA-bd_sf"/>
</dbReference>
<gene>
    <name evidence="1" type="ORF">VFH_II047040</name>
</gene>
<dbReference type="Gene3D" id="1.10.8.430">
    <property type="entry name" value="Helical domain of apoptotic protease-activating factors"/>
    <property type="match status" value="1"/>
</dbReference>
<dbReference type="EMBL" id="OX451737">
    <property type="protein sequence ID" value="CAI8596695.1"/>
    <property type="molecule type" value="Genomic_DNA"/>
</dbReference>
<dbReference type="GO" id="GO:0043531">
    <property type="term" value="F:ADP binding"/>
    <property type="evidence" value="ECO:0007669"/>
    <property type="project" value="InterPro"/>
</dbReference>
<dbReference type="InterPro" id="IPR042197">
    <property type="entry name" value="Apaf_helical"/>
</dbReference>
<keyword evidence="2" id="KW-1185">Reference proteome</keyword>
<sequence length="132" mass="15091">MDVANACKTSSFVEVLQLKSLNIGFSLKLFNQKAFHDLDGCCPENLMDISSKLIEKCEGFPLAIVVICGLLSQKDRTKFEWDRFSKHVNSELDKDSGINRILALSYHDLPYNLKQCLLYFGMFPEDYVKKTD</sequence>
<evidence type="ECO:0008006" key="3">
    <source>
        <dbReference type="Google" id="ProtNLM"/>
    </source>
</evidence>
<name>A0AAV0ZDG7_VICFA</name>
<dbReference type="Proteomes" id="UP001157006">
    <property type="component" value="Chromosome 2"/>
</dbReference>
<evidence type="ECO:0000313" key="2">
    <source>
        <dbReference type="Proteomes" id="UP001157006"/>
    </source>
</evidence>
<dbReference type="InterPro" id="IPR027417">
    <property type="entry name" value="P-loop_NTPase"/>
</dbReference>